<proteinExistence type="predicted"/>
<dbReference type="STRING" id="694430.Natoc_1280"/>
<accession>L0JYA6</accession>
<dbReference type="Pfam" id="PF25213">
    <property type="entry name" value="HVO_A0261_N"/>
    <property type="match status" value="1"/>
</dbReference>
<organism evidence="4 5">
    <name type="scientific">Natronococcus occultus SP4</name>
    <dbReference type="NCBI Taxonomy" id="694430"/>
    <lineage>
        <taxon>Archaea</taxon>
        <taxon>Methanobacteriati</taxon>
        <taxon>Methanobacteriota</taxon>
        <taxon>Stenosarchaea group</taxon>
        <taxon>Halobacteria</taxon>
        <taxon>Halobacteriales</taxon>
        <taxon>Natrialbaceae</taxon>
        <taxon>Natronococcus</taxon>
    </lineage>
</organism>
<dbReference type="Pfam" id="PF08350">
    <property type="entry name" value="FilR1_middle"/>
    <property type="match status" value="1"/>
</dbReference>
<dbReference type="KEGG" id="nou:Natoc_1280"/>
<dbReference type="InterPro" id="IPR057527">
    <property type="entry name" value="HVO_A0261-like_N"/>
</dbReference>
<dbReference type="InterPro" id="IPR013561">
    <property type="entry name" value="FilR1_middle_dom"/>
</dbReference>
<feature type="domain" description="HVO-A0261-like N-terminal" evidence="3">
    <location>
        <begin position="107"/>
        <end position="189"/>
    </location>
</feature>
<dbReference type="RefSeq" id="WP_015320555.1">
    <property type="nucleotide sequence ID" value="NC_019974.1"/>
</dbReference>
<name>L0JYA6_9EURY</name>
<dbReference type="OrthoDB" id="330490at2157"/>
<dbReference type="InterPro" id="IPR036390">
    <property type="entry name" value="WH_DNA-bd_sf"/>
</dbReference>
<dbReference type="GeneID" id="65426707"/>
<dbReference type="Proteomes" id="UP000010878">
    <property type="component" value="Chromosome"/>
</dbReference>
<feature type="region of interest" description="Disordered" evidence="1">
    <location>
        <begin position="359"/>
        <end position="382"/>
    </location>
</feature>
<evidence type="ECO:0000313" key="5">
    <source>
        <dbReference type="Proteomes" id="UP000010878"/>
    </source>
</evidence>
<dbReference type="InterPro" id="IPR036388">
    <property type="entry name" value="WH-like_DNA-bd_sf"/>
</dbReference>
<keyword evidence="5" id="KW-1185">Reference proteome</keyword>
<dbReference type="AlphaFoldDB" id="L0JYA6"/>
<dbReference type="SUPFAM" id="SSF46785">
    <property type="entry name" value="Winged helix' DNA-binding domain"/>
    <property type="match status" value="1"/>
</dbReference>
<dbReference type="HOGENOM" id="CLU_722828_0_0_2"/>
<sequence length="382" mass="43522">MMQENEECEEQVVTNPITGSQDVIRENIIKYIDSARFDILQIIDNEPVTPSMIADRGLVSRKTASEYITEFQECAFVNSNADNHYVLTYSGKFALELVEDCLETITREQLAFLSRSPRPLRFLRSLRTGPRGPHKLANASADSPGRATIWRTFQTFEEYGWCESCPKGYRLTTRGEEALFAYQKLLKQSEQVIAKAPFLQRLSTEFANFPTHALTDAELVFSKPASPGLVVEAALKLRDFRTRHFRILTSVFQPTLFKTYYQSTRLGLAVEPIVDSTVYERIAQNEDLHYLLDNSKRDNYTLRCLEDSLTLGIGLYDDRKVAIGAYNEVGDGNHVAMIVSSNDELVEWATKKYERYREQSVDPMDPSRVTETASITQESNSQ</sequence>
<feature type="compositionally biased region" description="Polar residues" evidence="1">
    <location>
        <begin position="369"/>
        <end position="382"/>
    </location>
</feature>
<evidence type="ECO:0000313" key="4">
    <source>
        <dbReference type="EMBL" id="AGB37104.1"/>
    </source>
</evidence>
<evidence type="ECO:0000259" key="2">
    <source>
        <dbReference type="Pfam" id="PF08350"/>
    </source>
</evidence>
<dbReference type="Gene3D" id="1.10.10.10">
    <property type="entry name" value="Winged helix-like DNA-binding domain superfamily/Winged helix DNA-binding domain"/>
    <property type="match status" value="1"/>
</dbReference>
<dbReference type="eggNOG" id="arCOG02808">
    <property type="taxonomic scope" value="Archaea"/>
</dbReference>
<dbReference type="EMBL" id="CP003929">
    <property type="protein sequence ID" value="AGB37104.1"/>
    <property type="molecule type" value="Genomic_DNA"/>
</dbReference>
<gene>
    <name evidence="4" type="ORF">Natoc_1280</name>
</gene>
<evidence type="ECO:0000256" key="1">
    <source>
        <dbReference type="SAM" id="MobiDB-lite"/>
    </source>
</evidence>
<evidence type="ECO:0000259" key="3">
    <source>
        <dbReference type="Pfam" id="PF25213"/>
    </source>
</evidence>
<protein>
    <submittedName>
        <fullName evidence="4">Uncharacterized protein</fullName>
    </submittedName>
</protein>
<feature type="domain" description="Methanogenesis regulatory protein FilR1 middle" evidence="2">
    <location>
        <begin position="242"/>
        <end position="359"/>
    </location>
</feature>
<reference evidence="4 5" key="1">
    <citation type="submission" date="2012-11" db="EMBL/GenBank/DDBJ databases">
        <title>FINISHED of Natronococcus occultus SP4, DSM 3396.</title>
        <authorList>
            <consortium name="DOE Joint Genome Institute"/>
            <person name="Eisen J."/>
            <person name="Huntemann M."/>
            <person name="Wei C.-L."/>
            <person name="Han J."/>
            <person name="Detter J.C."/>
            <person name="Han C."/>
            <person name="Tapia R."/>
            <person name="Chen A."/>
            <person name="Kyrpides N."/>
            <person name="Mavromatis K."/>
            <person name="Markowitz V."/>
            <person name="Szeto E."/>
            <person name="Ivanova N."/>
            <person name="Mikhailova N."/>
            <person name="Ovchinnikova G."/>
            <person name="Pagani I."/>
            <person name="Pati A."/>
            <person name="Goodwin L."/>
            <person name="Nordberg H.P."/>
            <person name="Cantor M.N."/>
            <person name="Hua S.X."/>
            <person name="Woyke T."/>
            <person name="Eisen J."/>
            <person name="Klenk H.-P."/>
            <person name="Klenk H.-P."/>
        </authorList>
    </citation>
    <scope>NUCLEOTIDE SEQUENCE [LARGE SCALE GENOMIC DNA]</scope>
    <source>
        <strain evidence="4 5">SP4</strain>
    </source>
</reference>